<name>A0ABN1VSU1_9ACTN</name>
<dbReference type="Pfam" id="PF01381">
    <property type="entry name" value="HTH_3"/>
    <property type="match status" value="1"/>
</dbReference>
<dbReference type="InterPro" id="IPR010982">
    <property type="entry name" value="Lambda_DNA-bd_dom_sf"/>
</dbReference>
<keyword evidence="4" id="KW-1185">Reference proteome</keyword>
<accession>A0ABN1VSU1</accession>
<dbReference type="Gene3D" id="1.10.260.40">
    <property type="entry name" value="lambda repressor-like DNA-binding domains"/>
    <property type="match status" value="1"/>
</dbReference>
<evidence type="ECO:0000256" key="1">
    <source>
        <dbReference type="SAM" id="MobiDB-lite"/>
    </source>
</evidence>
<dbReference type="SMART" id="SM00530">
    <property type="entry name" value="HTH_XRE"/>
    <property type="match status" value="1"/>
</dbReference>
<evidence type="ECO:0000259" key="2">
    <source>
        <dbReference type="PROSITE" id="PS50943"/>
    </source>
</evidence>
<protein>
    <recommendedName>
        <fullName evidence="2">HTH cro/C1-type domain-containing protein</fullName>
    </recommendedName>
</protein>
<comment type="caution">
    <text evidence="3">The sequence shown here is derived from an EMBL/GenBank/DDBJ whole genome shotgun (WGS) entry which is preliminary data.</text>
</comment>
<reference evidence="3 4" key="1">
    <citation type="journal article" date="2019" name="Int. J. Syst. Evol. Microbiol.">
        <title>The Global Catalogue of Microorganisms (GCM) 10K type strain sequencing project: providing services to taxonomists for standard genome sequencing and annotation.</title>
        <authorList>
            <consortium name="The Broad Institute Genomics Platform"/>
            <consortium name="The Broad Institute Genome Sequencing Center for Infectious Disease"/>
            <person name="Wu L."/>
            <person name="Ma J."/>
        </authorList>
    </citation>
    <scope>NUCLEOTIDE SEQUENCE [LARGE SCALE GENOMIC DNA]</scope>
    <source>
        <strain evidence="3 4">JCM 13004</strain>
    </source>
</reference>
<proteinExistence type="predicted"/>
<organism evidence="3 4">
    <name type="scientific">Kitasatospora nipponensis</name>
    <dbReference type="NCBI Taxonomy" id="258049"/>
    <lineage>
        <taxon>Bacteria</taxon>
        <taxon>Bacillati</taxon>
        <taxon>Actinomycetota</taxon>
        <taxon>Actinomycetes</taxon>
        <taxon>Kitasatosporales</taxon>
        <taxon>Streptomycetaceae</taxon>
        <taxon>Kitasatospora</taxon>
    </lineage>
</organism>
<dbReference type="SUPFAM" id="SSF47413">
    <property type="entry name" value="lambda repressor-like DNA-binding domains"/>
    <property type="match status" value="1"/>
</dbReference>
<dbReference type="PROSITE" id="PS50943">
    <property type="entry name" value="HTH_CROC1"/>
    <property type="match status" value="1"/>
</dbReference>
<dbReference type="CDD" id="cd00093">
    <property type="entry name" value="HTH_XRE"/>
    <property type="match status" value="1"/>
</dbReference>
<dbReference type="EMBL" id="BAAALF010000009">
    <property type="protein sequence ID" value="GAA1221540.1"/>
    <property type="molecule type" value="Genomic_DNA"/>
</dbReference>
<evidence type="ECO:0000313" key="3">
    <source>
        <dbReference type="EMBL" id="GAA1221540.1"/>
    </source>
</evidence>
<feature type="region of interest" description="Disordered" evidence="1">
    <location>
        <begin position="139"/>
        <end position="168"/>
    </location>
</feature>
<dbReference type="Proteomes" id="UP001500037">
    <property type="component" value="Unassembled WGS sequence"/>
</dbReference>
<gene>
    <name evidence="3" type="ORF">GCM10009665_09690</name>
</gene>
<dbReference type="InterPro" id="IPR001387">
    <property type="entry name" value="Cro/C1-type_HTH"/>
</dbReference>
<sequence>MMPQGNDIERFAAWVEELMRARGYDIDSPRGGGKSKLAEDAGVHRAAVTRLLQRQSMPDLDTMRGIARALDIPVREILIRSGKLTEQDLPNPVGYPAVGVATTAAGDGSTVARMTLEQVAQALGIPDDRREMFIKVAQQFTPEEPGTEQGTGRDSGVARTTTRRLAAG</sequence>
<evidence type="ECO:0000313" key="4">
    <source>
        <dbReference type="Proteomes" id="UP001500037"/>
    </source>
</evidence>
<feature type="domain" description="HTH cro/C1-type" evidence="2">
    <location>
        <begin position="35"/>
        <end position="77"/>
    </location>
</feature>